<dbReference type="AlphaFoldDB" id="A0A0L0D8T0"/>
<organism evidence="10 11">
    <name type="scientific">Thecamonas trahens ATCC 50062</name>
    <dbReference type="NCBI Taxonomy" id="461836"/>
    <lineage>
        <taxon>Eukaryota</taxon>
        <taxon>Apusozoa</taxon>
        <taxon>Apusomonadida</taxon>
        <taxon>Apusomonadidae</taxon>
        <taxon>Thecamonas</taxon>
    </lineage>
</organism>
<dbReference type="SUPFAM" id="SSF56801">
    <property type="entry name" value="Acetyl-CoA synthetase-like"/>
    <property type="match status" value="1"/>
</dbReference>
<reference evidence="10 11" key="1">
    <citation type="submission" date="2010-05" db="EMBL/GenBank/DDBJ databases">
        <title>The Genome Sequence of Thecamonas trahens ATCC 50062.</title>
        <authorList>
            <consortium name="The Broad Institute Genome Sequencing Platform"/>
            <person name="Russ C."/>
            <person name="Cuomo C."/>
            <person name="Shea T."/>
            <person name="Young S.K."/>
            <person name="Zeng Q."/>
            <person name="Koehrsen M."/>
            <person name="Haas B."/>
            <person name="Borodovsky M."/>
            <person name="Guigo R."/>
            <person name="Alvarado L."/>
            <person name="Berlin A."/>
            <person name="Bochicchio J."/>
            <person name="Borenstein D."/>
            <person name="Chapman S."/>
            <person name="Chen Z."/>
            <person name="Freedman E."/>
            <person name="Gellesch M."/>
            <person name="Goldberg J."/>
            <person name="Griggs A."/>
            <person name="Gujja S."/>
            <person name="Heilman E."/>
            <person name="Heiman D."/>
            <person name="Hepburn T."/>
            <person name="Howarth C."/>
            <person name="Jen D."/>
            <person name="Larson L."/>
            <person name="Mehta T."/>
            <person name="Park D."/>
            <person name="Pearson M."/>
            <person name="Roberts A."/>
            <person name="Saif S."/>
            <person name="Shenoy N."/>
            <person name="Sisk P."/>
            <person name="Stolte C."/>
            <person name="Sykes S."/>
            <person name="Thomson T."/>
            <person name="Walk T."/>
            <person name="White J."/>
            <person name="Yandava C."/>
            <person name="Burger G."/>
            <person name="Gray M.W."/>
            <person name="Holland P.W.H."/>
            <person name="King N."/>
            <person name="Lang F.B.F."/>
            <person name="Roger A.J."/>
            <person name="Ruiz-Trillo I."/>
            <person name="Lander E."/>
            <person name="Nusbaum C."/>
        </authorList>
    </citation>
    <scope>NUCLEOTIDE SEQUENCE [LARGE SCALE GENOMIC DNA]</scope>
    <source>
        <strain evidence="10 11">ATCC 50062</strain>
    </source>
</reference>
<dbReference type="Pfam" id="PF16177">
    <property type="entry name" value="ACAS_N"/>
    <property type="match status" value="1"/>
</dbReference>
<evidence type="ECO:0000256" key="4">
    <source>
        <dbReference type="ARBA" id="ARBA00022840"/>
    </source>
</evidence>
<feature type="domain" description="Acetyl-coenzyme A synthetase N-terminal" evidence="9">
    <location>
        <begin position="54"/>
        <end position="110"/>
    </location>
</feature>
<dbReference type="Gene3D" id="3.30.300.30">
    <property type="match status" value="1"/>
</dbReference>
<dbReference type="STRING" id="461836.A0A0L0D8T0"/>
<sequence length="685" mass="74918">MASKIGHETQPHFSPHQRIRNMSETASPCDGRPEMTQLHPPPQTAANVESLEAYQAMYNESITDPDGFWSRMGKELVTWHREFDTVSHGSFAEGDIAWYLGGELNVSVNCLDRHLKTRGDKVALIWEGDEPGDVRKFTYRELHREVCKLASGMRDAGVKAGECVALYMPMVPEAIFAMLACARLGAPHSVVFAGFSADALRDRILDAGCRVVMTADQGVRGGRRTNLKKTVDEALLECPGVDLVIVHQRTGETGPDVPFVAGRDVYMADLMAKARPYCVPAVRNAEDTLFVLYTSGSTGRPKGVLHTSAGYLVWAMMTHKYTFDLRDDDVFACMADIGWITGHTYNCYGPLANGATSMLFESTPLYPDAGRYWDVVERHGVTQLYTAPTAIRALMKYGSEPVQKYDTSSLRVLGTVGEPIAPLAWNWYNEVVGAKQCTIVDTYWQTETGGHMLTALAGVTPTKPGSATLPFFGVKPAIVEPDTGNVIEGNEVEGVLVMQQPWPGMCRTVLGDHQRYLNTYMTAYSGNYFTGDGAIRDMDGYYWITGRVDDVVNVSGHRLGTAEIEAAVVNHDACVEAAAIGIPHELKGQDIFVYVILHNGYEPSDDLAHELRDAVKEGIGSFAKPAASNIVFVEGLPKTRSGKLMRRILRLIATGEESRLGDVSTLADPAVVPAIIAAVKAKRDA</sequence>
<feature type="domain" description="AMP-binding enzyme C-terminal" evidence="8">
    <location>
        <begin position="563"/>
        <end position="643"/>
    </location>
</feature>
<evidence type="ECO:0000256" key="1">
    <source>
        <dbReference type="ARBA" id="ARBA00006432"/>
    </source>
</evidence>
<dbReference type="OrthoDB" id="1706066at2759"/>
<evidence type="ECO:0000259" key="8">
    <source>
        <dbReference type="Pfam" id="PF13193"/>
    </source>
</evidence>
<comment type="catalytic activity">
    <reaction evidence="5">
        <text>acetate + ATP + CoA = acetyl-CoA + AMP + diphosphate</text>
        <dbReference type="Rhea" id="RHEA:23176"/>
        <dbReference type="ChEBI" id="CHEBI:30089"/>
        <dbReference type="ChEBI" id="CHEBI:30616"/>
        <dbReference type="ChEBI" id="CHEBI:33019"/>
        <dbReference type="ChEBI" id="CHEBI:57287"/>
        <dbReference type="ChEBI" id="CHEBI:57288"/>
        <dbReference type="ChEBI" id="CHEBI:456215"/>
        <dbReference type="EC" id="6.2.1.1"/>
    </reaction>
</comment>
<dbReference type="PANTHER" id="PTHR24095">
    <property type="entry name" value="ACETYL-COENZYME A SYNTHETASE"/>
    <property type="match status" value="1"/>
</dbReference>
<dbReference type="InterPro" id="IPR045851">
    <property type="entry name" value="AMP-bd_C_sf"/>
</dbReference>
<dbReference type="Pfam" id="PF13193">
    <property type="entry name" value="AMP-binding_C"/>
    <property type="match status" value="1"/>
</dbReference>
<evidence type="ECO:0000313" key="11">
    <source>
        <dbReference type="Proteomes" id="UP000054408"/>
    </source>
</evidence>
<dbReference type="Pfam" id="PF00501">
    <property type="entry name" value="AMP-binding"/>
    <property type="match status" value="1"/>
</dbReference>
<dbReference type="Proteomes" id="UP000054408">
    <property type="component" value="Unassembled WGS sequence"/>
</dbReference>
<dbReference type="InterPro" id="IPR042099">
    <property type="entry name" value="ANL_N_sf"/>
</dbReference>
<comment type="similarity">
    <text evidence="1 5">Belongs to the ATP-dependent AMP-binding enzyme family.</text>
</comment>
<dbReference type="GO" id="GO:0003987">
    <property type="term" value="F:acetate-CoA ligase activity"/>
    <property type="evidence" value="ECO:0007669"/>
    <property type="project" value="UniProtKB-UniRule"/>
</dbReference>
<keyword evidence="4 5" id="KW-0067">ATP-binding</keyword>
<evidence type="ECO:0000259" key="9">
    <source>
        <dbReference type="Pfam" id="PF16177"/>
    </source>
</evidence>
<keyword evidence="3 5" id="KW-0547">Nucleotide-binding</keyword>
<evidence type="ECO:0000259" key="7">
    <source>
        <dbReference type="Pfam" id="PF00501"/>
    </source>
</evidence>
<dbReference type="eggNOG" id="KOG1175">
    <property type="taxonomic scope" value="Eukaryota"/>
</dbReference>
<feature type="domain" description="AMP-dependent synthetase/ligase" evidence="7">
    <location>
        <begin position="112"/>
        <end position="502"/>
    </location>
</feature>
<protein>
    <recommendedName>
        <fullName evidence="5">Acetyl-coenzyme A synthetase</fullName>
        <ecNumber evidence="5">6.2.1.1</ecNumber>
    </recommendedName>
</protein>
<feature type="compositionally biased region" description="Basic and acidic residues" evidence="6">
    <location>
        <begin position="1"/>
        <end position="10"/>
    </location>
</feature>
<accession>A0A0L0D8T0</accession>
<dbReference type="OMA" id="INVSYNC"/>
<dbReference type="NCBIfam" id="NF001208">
    <property type="entry name" value="PRK00174.1"/>
    <property type="match status" value="1"/>
</dbReference>
<dbReference type="GO" id="GO:0005524">
    <property type="term" value="F:ATP binding"/>
    <property type="evidence" value="ECO:0007669"/>
    <property type="project" value="UniProtKB-UniRule"/>
</dbReference>
<dbReference type="RefSeq" id="XP_013759180.1">
    <property type="nucleotide sequence ID" value="XM_013903726.1"/>
</dbReference>
<dbReference type="GO" id="GO:0016208">
    <property type="term" value="F:AMP binding"/>
    <property type="evidence" value="ECO:0007669"/>
    <property type="project" value="InterPro"/>
</dbReference>
<dbReference type="GeneID" id="25563496"/>
<dbReference type="InterPro" id="IPR011904">
    <property type="entry name" value="Ac_CoA_lig"/>
</dbReference>
<evidence type="ECO:0000256" key="6">
    <source>
        <dbReference type="SAM" id="MobiDB-lite"/>
    </source>
</evidence>
<dbReference type="Gene3D" id="3.40.50.12780">
    <property type="entry name" value="N-terminal domain of ligase-like"/>
    <property type="match status" value="1"/>
</dbReference>
<name>A0A0L0D8T0_THETB</name>
<dbReference type="InterPro" id="IPR020845">
    <property type="entry name" value="AMP-binding_CS"/>
</dbReference>
<dbReference type="FunFam" id="3.40.50.12780:FF:000001">
    <property type="entry name" value="Acetyl-coenzyme A synthetase"/>
    <property type="match status" value="1"/>
</dbReference>
<dbReference type="PROSITE" id="PS00455">
    <property type="entry name" value="AMP_BINDING"/>
    <property type="match status" value="1"/>
</dbReference>
<gene>
    <name evidence="10" type="ORF">AMSG_03929</name>
</gene>
<dbReference type="EC" id="6.2.1.1" evidence="5"/>
<dbReference type="PANTHER" id="PTHR24095:SF14">
    <property type="entry name" value="ACETYL-COENZYME A SYNTHETASE 1"/>
    <property type="match status" value="1"/>
</dbReference>
<dbReference type="NCBIfam" id="TIGR02188">
    <property type="entry name" value="Ac_CoA_lig_AcsA"/>
    <property type="match status" value="1"/>
</dbReference>
<dbReference type="InterPro" id="IPR000873">
    <property type="entry name" value="AMP-dep_synth/lig_dom"/>
</dbReference>
<proteinExistence type="inferred from homology"/>
<dbReference type="EMBL" id="GL349448">
    <property type="protein sequence ID" value="KNC47698.1"/>
    <property type="molecule type" value="Genomic_DNA"/>
</dbReference>
<keyword evidence="2 5" id="KW-0436">Ligase</keyword>
<evidence type="ECO:0000256" key="3">
    <source>
        <dbReference type="ARBA" id="ARBA00022741"/>
    </source>
</evidence>
<dbReference type="CDD" id="cd05966">
    <property type="entry name" value="ACS"/>
    <property type="match status" value="1"/>
</dbReference>
<evidence type="ECO:0000313" key="10">
    <source>
        <dbReference type="EMBL" id="KNC47698.1"/>
    </source>
</evidence>
<evidence type="ECO:0000256" key="5">
    <source>
        <dbReference type="RuleBase" id="RU361147"/>
    </source>
</evidence>
<dbReference type="InterPro" id="IPR025110">
    <property type="entry name" value="AMP-bd_C"/>
</dbReference>
<feature type="region of interest" description="Disordered" evidence="6">
    <location>
        <begin position="1"/>
        <end position="42"/>
    </location>
</feature>
<dbReference type="GO" id="GO:0019427">
    <property type="term" value="P:acetyl-CoA biosynthetic process from acetate"/>
    <property type="evidence" value="ECO:0007669"/>
    <property type="project" value="InterPro"/>
</dbReference>
<evidence type="ECO:0000256" key="2">
    <source>
        <dbReference type="ARBA" id="ARBA00022598"/>
    </source>
</evidence>
<keyword evidence="11" id="KW-1185">Reference proteome</keyword>
<dbReference type="InterPro" id="IPR032387">
    <property type="entry name" value="ACAS_N"/>
</dbReference>